<proteinExistence type="inferred from homology"/>
<gene>
    <name evidence="4" type="ORF">ACFPEL_09740</name>
</gene>
<dbReference type="RefSeq" id="WP_274191491.1">
    <property type="nucleotide sequence ID" value="NZ_BAABHN010000020.1"/>
</dbReference>
<evidence type="ECO:0000256" key="1">
    <source>
        <dbReference type="ARBA" id="ARBA00008853"/>
    </source>
</evidence>
<organism evidence="4 5">
    <name type="scientific">Actinomycetospora chibensis</name>
    <dbReference type="NCBI Taxonomy" id="663606"/>
    <lineage>
        <taxon>Bacteria</taxon>
        <taxon>Bacillati</taxon>
        <taxon>Actinomycetota</taxon>
        <taxon>Actinomycetes</taxon>
        <taxon>Pseudonocardiales</taxon>
        <taxon>Pseudonocardiaceae</taxon>
        <taxon>Actinomycetospora</taxon>
    </lineage>
</organism>
<dbReference type="Proteomes" id="UP001595909">
    <property type="component" value="Unassembled WGS sequence"/>
</dbReference>
<dbReference type="InterPro" id="IPR011042">
    <property type="entry name" value="6-blade_b-propeller_TolB-like"/>
</dbReference>
<protein>
    <submittedName>
        <fullName evidence="4">SMP-30/gluconolactonase/LRE family protein</fullName>
    </submittedName>
</protein>
<name>A0ABV9RER0_9PSEU</name>
<reference evidence="5" key="1">
    <citation type="journal article" date="2019" name="Int. J. Syst. Evol. Microbiol.">
        <title>The Global Catalogue of Microorganisms (GCM) 10K type strain sequencing project: providing services to taxonomists for standard genome sequencing and annotation.</title>
        <authorList>
            <consortium name="The Broad Institute Genomics Platform"/>
            <consortium name="The Broad Institute Genome Sequencing Center for Infectious Disease"/>
            <person name="Wu L."/>
            <person name="Ma J."/>
        </authorList>
    </citation>
    <scope>NUCLEOTIDE SEQUENCE [LARGE SCALE GENOMIC DNA]</scope>
    <source>
        <strain evidence="5">CCUG 50347</strain>
    </source>
</reference>
<evidence type="ECO:0000259" key="3">
    <source>
        <dbReference type="Pfam" id="PF08450"/>
    </source>
</evidence>
<dbReference type="SUPFAM" id="SSF63829">
    <property type="entry name" value="Calcium-dependent phosphotriesterase"/>
    <property type="match status" value="1"/>
</dbReference>
<dbReference type="InterPro" id="IPR051262">
    <property type="entry name" value="SMP-30/CGR1_Lactonase"/>
</dbReference>
<comment type="similarity">
    <text evidence="1">Belongs to the SMP-30/CGR1 family.</text>
</comment>
<evidence type="ECO:0000313" key="4">
    <source>
        <dbReference type="EMBL" id="MFC4832691.1"/>
    </source>
</evidence>
<dbReference type="PANTHER" id="PTHR47572:SF4">
    <property type="entry name" value="LACTONASE DRP35"/>
    <property type="match status" value="1"/>
</dbReference>
<dbReference type="PANTHER" id="PTHR47572">
    <property type="entry name" value="LIPOPROTEIN-RELATED"/>
    <property type="match status" value="1"/>
</dbReference>
<dbReference type="Pfam" id="PF08450">
    <property type="entry name" value="SGL"/>
    <property type="match status" value="1"/>
</dbReference>
<keyword evidence="5" id="KW-1185">Reference proteome</keyword>
<comment type="caution">
    <text evidence="4">The sequence shown here is derived from an EMBL/GenBank/DDBJ whole genome shotgun (WGS) entry which is preliminary data.</text>
</comment>
<evidence type="ECO:0000313" key="5">
    <source>
        <dbReference type="Proteomes" id="UP001595909"/>
    </source>
</evidence>
<dbReference type="InterPro" id="IPR013658">
    <property type="entry name" value="SGL"/>
</dbReference>
<feature type="domain" description="SMP-30/Gluconolactonase/LRE-like region" evidence="3">
    <location>
        <begin position="22"/>
        <end position="257"/>
    </location>
</feature>
<dbReference type="EMBL" id="JBHSIM010000020">
    <property type="protein sequence ID" value="MFC4832691.1"/>
    <property type="molecule type" value="Genomic_DNA"/>
</dbReference>
<dbReference type="Gene3D" id="2.120.10.30">
    <property type="entry name" value="TolB, C-terminal domain"/>
    <property type="match status" value="1"/>
</dbReference>
<accession>A0ABV9RER0</accession>
<evidence type="ECO:0000256" key="2">
    <source>
        <dbReference type="ARBA" id="ARBA00022801"/>
    </source>
</evidence>
<keyword evidence="2" id="KW-0378">Hydrolase</keyword>
<sequence length="294" mass="30932">MSIDIEYLPPARTLLTGLAMVESARWHDGRLWFAHWGVGEVVAVDLDGRADVMAPGPASMGWSIDWLPDGRLVTTGGSVTLREPGGPATTLRDHGANEVVVDPRGHVYVNGADFDFVGGAAPEPGWIDLVAPDGSSRRVAEDIQFPNGMIVTPDGATLVVSESFAGRLSAFDIGADGSLAGRRVWADGLGPDGIAVDADGAIWAQTADTFAHSQQPGAPGGACVRVLDGGEITHRIDTELPCFSCALGGPEGRHLFLLCNEFEGIDRFAEVQARRSSRILVTEVPATGPGGRDR</sequence>